<feature type="compositionally biased region" description="Basic residues" evidence="1">
    <location>
        <begin position="531"/>
        <end position="542"/>
    </location>
</feature>
<feature type="region of interest" description="Disordered" evidence="1">
    <location>
        <begin position="948"/>
        <end position="970"/>
    </location>
</feature>
<feature type="compositionally biased region" description="Low complexity" evidence="1">
    <location>
        <begin position="345"/>
        <end position="355"/>
    </location>
</feature>
<feature type="compositionally biased region" description="Gly residues" evidence="1">
    <location>
        <begin position="141"/>
        <end position="150"/>
    </location>
</feature>
<feature type="compositionally biased region" description="Polar residues" evidence="1">
    <location>
        <begin position="1425"/>
        <end position="1450"/>
    </location>
</feature>
<dbReference type="InParanoid" id="A0A0C3G7L5"/>
<feature type="compositionally biased region" description="Polar residues" evidence="1">
    <location>
        <begin position="598"/>
        <end position="627"/>
    </location>
</feature>
<feature type="region of interest" description="Disordered" evidence="1">
    <location>
        <begin position="1399"/>
        <end position="1450"/>
    </location>
</feature>
<feature type="compositionally biased region" description="Polar residues" evidence="1">
    <location>
        <begin position="1356"/>
        <end position="1370"/>
    </location>
</feature>
<evidence type="ECO:0000313" key="3">
    <source>
        <dbReference type="Proteomes" id="UP000054166"/>
    </source>
</evidence>
<feature type="compositionally biased region" description="Low complexity" evidence="1">
    <location>
        <begin position="1319"/>
        <end position="1340"/>
    </location>
</feature>
<proteinExistence type="predicted"/>
<feature type="compositionally biased region" description="Polar residues" evidence="1">
    <location>
        <begin position="836"/>
        <end position="859"/>
    </location>
</feature>
<feature type="region of interest" description="Disordered" evidence="1">
    <location>
        <begin position="322"/>
        <end position="488"/>
    </location>
</feature>
<feature type="compositionally biased region" description="Polar residues" evidence="1">
    <location>
        <begin position="910"/>
        <end position="928"/>
    </location>
</feature>
<feature type="region of interest" description="Disordered" evidence="1">
    <location>
        <begin position="191"/>
        <end position="210"/>
    </location>
</feature>
<evidence type="ECO:0000313" key="2">
    <source>
        <dbReference type="EMBL" id="KIM92215.1"/>
    </source>
</evidence>
<feature type="compositionally biased region" description="Low complexity" evidence="1">
    <location>
        <begin position="509"/>
        <end position="524"/>
    </location>
</feature>
<feature type="compositionally biased region" description="Polar residues" evidence="1">
    <location>
        <begin position="437"/>
        <end position="455"/>
    </location>
</feature>
<feature type="region of interest" description="Disordered" evidence="1">
    <location>
        <begin position="684"/>
        <end position="721"/>
    </location>
</feature>
<dbReference type="OrthoDB" id="3271284at2759"/>
<dbReference type="STRING" id="765440.A0A0C3G7L5"/>
<organism evidence="2 3">
    <name type="scientific">Piloderma croceum (strain F 1598)</name>
    <dbReference type="NCBI Taxonomy" id="765440"/>
    <lineage>
        <taxon>Eukaryota</taxon>
        <taxon>Fungi</taxon>
        <taxon>Dikarya</taxon>
        <taxon>Basidiomycota</taxon>
        <taxon>Agaricomycotina</taxon>
        <taxon>Agaricomycetes</taxon>
        <taxon>Agaricomycetidae</taxon>
        <taxon>Atheliales</taxon>
        <taxon>Atheliaceae</taxon>
        <taxon>Piloderma</taxon>
    </lineage>
</organism>
<feature type="region of interest" description="Disordered" evidence="1">
    <location>
        <begin position="910"/>
        <end position="935"/>
    </location>
</feature>
<feature type="region of interest" description="Disordered" evidence="1">
    <location>
        <begin position="1289"/>
        <end position="1385"/>
    </location>
</feature>
<protein>
    <submittedName>
        <fullName evidence="2">Uncharacterized protein</fullName>
    </submittedName>
</protein>
<feature type="region of interest" description="Disordered" evidence="1">
    <location>
        <begin position="141"/>
        <end position="164"/>
    </location>
</feature>
<dbReference type="EMBL" id="KN832970">
    <property type="protein sequence ID" value="KIM92215.1"/>
    <property type="molecule type" value="Genomic_DNA"/>
</dbReference>
<sequence>MIDGMGHHAVPAADMSALLTSFINRNVKPSSKRKGKKHDLNIPIHRIRTPPSPASFMSPEIDEKIFASVHRPYAPHVEEEESYESYDSMFEETFPPSRDPAESPQLRLDIHSEPLTDWFAHGPFVAEVPKVLGGSYAGLNGSGSLNGSGRGAADTKSNRSREAFAFSSEEAVNLPDEIGNHQDNHITEEWRGQTVRKPAPAPIRIPNPAIHGPKVQLQRSAQTDLQGITATTDTTAQLPQDSPSSAENVSAISGTSLARALMANSFILSSDIHGLRYRSGLSTGGIRQDSATLPRGEYAFLNSPYWRDKRISGGDIILTPEAGRTSFLPPIPRMPSASSLRIKGSKSARSSAAASDTRHRRSGAEDSKRVSNSSLRTLRLSVPPPISPPLTKSSGTPAYDRPRISRIVEMPTPAPSTPGTPDLRTIKSPGQGDRSPGCSSPLVNRNVNSENTPSSECEIATPSPDPHNRPPQRHSHSDTSLSPDSGQSARCANVLDEYILMSYAESGQSDPSSMASESSASITAPAPYRSASKRTSKKRKNNKIAYTTNSLSIVNKGRIDWAQRRESDTRRHVSPQENSKVRLLPIGERPGSLLVPQTPLSPVSAPTSSSPLRLSHGVQMSSTPPSAGSITRFLSSLETPTDSPDVLDGMFAPISRRLFIRRHGGSTPDPINVVRGSADISHFNIVSPSGGSSQNNTPSTGSGHQTFPETPNAFSPIWTPNSAGKSPNALVVPALSASSHLSRSASLSGTMRASQSGVTQKVRLTRATTVTGDKPSSRLHTVTEVTESSRPSSLLTPASPTPSSRLSKQPSSEIISEHTLTTAARMKPLPVMPPITSMSSPLPQIQVQNADSQPSSVRSMSKPLPAISQPPHSPTLSSPSTSPASVRPASPVHTSFFSWTAQGSQTFPPFFGSSQPVSPTTASVTPGSTHPLFPREHPIQSTIEASTLPASRCPPDTEPGHSPRPSFIAPPPYQAVVDSQTNDYIPTSIASVKGNDTYSQRSNGLASALQNSSANKSTRLTPSSTGRAARPRPPLPIGPRKPTSGQTCSAASAFISSVNSSTRNKGTSGNRSSGGWRKLVAQCSSPKFQIPAPKFRGYTLEAAQWTFTSQQLQAIVSRAIKQSAEASSVRLLRLETLDTEMPAEMHRLEMQKMDFKNRYKFLARRRWNLLESLTTHLDGLEGSDSIAAFRILEDLTEVSLTLDQLVEKLHSVTEQLGGLKSLGDVHSASALAIALRKLNASFLKQAAENQTLRQLVSTMEAERDDAWKQAEDVAQEYDDLTDRYGEELQMSGTFKSPSSRRSSQVSAKRKSSVLMSKAGLRSSSLRRSQRSSGSSGHRGSMAIPAGYVPPVPPMPLQTSLGISTTDLPNRSSTAVSSSTPSSETRDMLRAQEELYHLLGISTGDTKRSDSRSRSVTGPIRHSRHLSTNIKSPNTRPVSDISTPGFSTPSM</sequence>
<name>A0A0C3G7L5_PILCF</name>
<keyword evidence="3" id="KW-1185">Reference proteome</keyword>
<dbReference type="Proteomes" id="UP000054166">
    <property type="component" value="Unassembled WGS sequence"/>
</dbReference>
<reference evidence="2 3" key="1">
    <citation type="submission" date="2014-04" db="EMBL/GenBank/DDBJ databases">
        <authorList>
            <consortium name="DOE Joint Genome Institute"/>
            <person name="Kuo A."/>
            <person name="Tarkka M."/>
            <person name="Buscot F."/>
            <person name="Kohler A."/>
            <person name="Nagy L.G."/>
            <person name="Floudas D."/>
            <person name="Copeland A."/>
            <person name="Barry K.W."/>
            <person name="Cichocki N."/>
            <person name="Veneault-Fourrey C."/>
            <person name="LaButti K."/>
            <person name="Lindquist E.A."/>
            <person name="Lipzen A."/>
            <person name="Lundell T."/>
            <person name="Morin E."/>
            <person name="Murat C."/>
            <person name="Sun H."/>
            <person name="Tunlid A."/>
            <person name="Henrissat B."/>
            <person name="Grigoriev I.V."/>
            <person name="Hibbett D.S."/>
            <person name="Martin F."/>
            <person name="Nordberg H.P."/>
            <person name="Cantor M.N."/>
            <person name="Hua S.X."/>
        </authorList>
    </citation>
    <scope>NUCLEOTIDE SEQUENCE [LARGE SCALE GENOMIC DNA]</scope>
    <source>
        <strain evidence="2 3">F 1598</strain>
    </source>
</reference>
<feature type="region of interest" description="Disordered" evidence="1">
    <location>
        <begin position="771"/>
        <end position="890"/>
    </location>
</feature>
<feature type="compositionally biased region" description="Low complexity" evidence="1">
    <location>
        <begin position="1371"/>
        <end position="1382"/>
    </location>
</feature>
<feature type="compositionally biased region" description="Low complexity" evidence="1">
    <location>
        <begin position="788"/>
        <end position="807"/>
    </location>
</feature>
<feature type="compositionally biased region" description="Polar residues" evidence="1">
    <location>
        <begin position="996"/>
        <end position="1025"/>
    </location>
</feature>
<reference evidence="3" key="2">
    <citation type="submission" date="2015-01" db="EMBL/GenBank/DDBJ databases">
        <title>Evolutionary Origins and Diversification of the Mycorrhizal Mutualists.</title>
        <authorList>
            <consortium name="DOE Joint Genome Institute"/>
            <consortium name="Mycorrhizal Genomics Consortium"/>
            <person name="Kohler A."/>
            <person name="Kuo A."/>
            <person name="Nagy L.G."/>
            <person name="Floudas D."/>
            <person name="Copeland A."/>
            <person name="Barry K.W."/>
            <person name="Cichocki N."/>
            <person name="Veneault-Fourrey C."/>
            <person name="LaButti K."/>
            <person name="Lindquist E.A."/>
            <person name="Lipzen A."/>
            <person name="Lundell T."/>
            <person name="Morin E."/>
            <person name="Murat C."/>
            <person name="Riley R."/>
            <person name="Ohm R."/>
            <person name="Sun H."/>
            <person name="Tunlid A."/>
            <person name="Henrissat B."/>
            <person name="Grigoriev I.V."/>
            <person name="Hibbett D.S."/>
            <person name="Martin F."/>
        </authorList>
    </citation>
    <scope>NUCLEOTIDE SEQUENCE [LARGE SCALE GENOMIC DNA]</scope>
    <source>
        <strain evidence="3">F 1598</strain>
    </source>
</reference>
<feature type="compositionally biased region" description="Low complexity" evidence="1">
    <location>
        <begin position="874"/>
        <end position="890"/>
    </location>
</feature>
<dbReference type="HOGENOM" id="CLU_004595_0_0_1"/>
<feature type="region of interest" description="Disordered" evidence="1">
    <location>
        <begin position="996"/>
        <end position="1049"/>
    </location>
</feature>
<accession>A0A0C3G7L5</accession>
<feature type="compositionally biased region" description="Polar residues" evidence="1">
    <location>
        <begin position="808"/>
        <end position="822"/>
    </location>
</feature>
<evidence type="ECO:0000256" key="1">
    <source>
        <dbReference type="SAM" id="MobiDB-lite"/>
    </source>
</evidence>
<feature type="region of interest" description="Disordered" evidence="1">
    <location>
        <begin position="507"/>
        <end position="544"/>
    </location>
</feature>
<feature type="compositionally biased region" description="Polar residues" evidence="1">
    <location>
        <begin position="478"/>
        <end position="488"/>
    </location>
</feature>
<gene>
    <name evidence="2" type="ORF">PILCRDRAFT_810237</name>
</gene>
<feature type="compositionally biased region" description="Low complexity" evidence="1">
    <location>
        <begin position="1291"/>
        <end position="1306"/>
    </location>
</feature>
<feature type="region of interest" description="Disordered" evidence="1">
    <location>
        <begin position="594"/>
        <end position="627"/>
    </location>
</feature>